<keyword evidence="10" id="KW-0614">Plasmid</keyword>
<dbReference type="PRINTS" id="PR01549">
    <property type="entry name" value="AUTOINDCRSYN"/>
</dbReference>
<evidence type="ECO:0000256" key="3">
    <source>
        <dbReference type="ARBA" id="ARBA00022679"/>
    </source>
</evidence>
<dbReference type="GO" id="GO:0061579">
    <property type="term" value="F:N-acyl homoserine lactone synthase activity"/>
    <property type="evidence" value="ECO:0007669"/>
    <property type="project" value="UniProtKB-UniRule"/>
</dbReference>
<dbReference type="PROSITE" id="PS51187">
    <property type="entry name" value="AUTOINDUCER_SYNTH_2"/>
    <property type="match status" value="1"/>
</dbReference>
<dbReference type="GO" id="GO:0007165">
    <property type="term" value="P:signal transduction"/>
    <property type="evidence" value="ECO:0007669"/>
    <property type="project" value="TreeGrafter"/>
</dbReference>
<dbReference type="EMBL" id="CP002879">
    <property type="protein sequence ID" value="AEI82747.1"/>
    <property type="molecule type" value="Genomic_DNA"/>
</dbReference>
<evidence type="ECO:0000256" key="2">
    <source>
        <dbReference type="ARBA" id="ARBA00022654"/>
    </source>
</evidence>
<dbReference type="SUPFAM" id="SSF55729">
    <property type="entry name" value="Acyl-CoA N-acyltransferases (Nat)"/>
    <property type="match status" value="1"/>
</dbReference>
<dbReference type="Gene3D" id="3.40.630.30">
    <property type="match status" value="1"/>
</dbReference>
<evidence type="ECO:0000256" key="1">
    <source>
        <dbReference type="ARBA" id="ARBA00012340"/>
    </source>
</evidence>
<dbReference type="PANTHER" id="PTHR39322:SF1">
    <property type="entry name" value="ISOVALERYL-HOMOSERINE LACTONE SYNTHASE"/>
    <property type="match status" value="1"/>
</dbReference>
<dbReference type="Pfam" id="PF00765">
    <property type="entry name" value="Autoind_synth"/>
    <property type="match status" value="1"/>
</dbReference>
<evidence type="ECO:0000313" key="11">
    <source>
        <dbReference type="Proteomes" id="UP000006798"/>
    </source>
</evidence>
<proteinExistence type="inferred from homology"/>
<evidence type="ECO:0000256" key="4">
    <source>
        <dbReference type="ARBA" id="ARBA00022691"/>
    </source>
</evidence>
<geneLocation type="plasmid" evidence="10 11">
    <name>pBB1</name>
</geneLocation>
<comment type="catalytic activity">
    <reaction evidence="6 8">
        <text>a fatty acyl-[ACP] + S-adenosyl-L-methionine = an N-acyl-L-homoserine lactone + S-methyl-5'-thioadenosine + holo-[ACP] + H(+)</text>
        <dbReference type="Rhea" id="RHEA:10096"/>
        <dbReference type="Rhea" id="RHEA-COMP:9685"/>
        <dbReference type="Rhea" id="RHEA-COMP:14125"/>
        <dbReference type="ChEBI" id="CHEBI:15378"/>
        <dbReference type="ChEBI" id="CHEBI:17509"/>
        <dbReference type="ChEBI" id="CHEBI:55474"/>
        <dbReference type="ChEBI" id="CHEBI:59789"/>
        <dbReference type="ChEBI" id="CHEBI:64479"/>
        <dbReference type="ChEBI" id="CHEBI:138651"/>
        <dbReference type="EC" id="2.3.1.184"/>
    </reaction>
</comment>
<gene>
    <name evidence="10" type="primary">solI</name>
    <name evidence="10" type="ordered locus">CNE_BB1p13480</name>
</gene>
<sequence>MRRSNPDTAECSEESVRIISGESTHLQPAMMSRLARYRHEVFVQRLGWKLPCPDGIELDQFDREDTVYVVALDKHSGAIRGMARLLPTTGPYLLRDIFPALLHGSPAPASPNIWEISRFAVVELKAPALPGNVQFSSRSATALLRATIMCAAELGASELVSVSPVGIERLLQRAGLRFKTASPVAIDGRQLFACRIDTGQYQSAMGDADQRSLCPADADSSDSQEDPLNSHHIGEMTR</sequence>
<dbReference type="InterPro" id="IPR016181">
    <property type="entry name" value="Acyl_CoA_acyltransferase"/>
</dbReference>
<dbReference type="PROSITE" id="PS00949">
    <property type="entry name" value="AUTOINDUCER_SYNTH_1"/>
    <property type="match status" value="1"/>
</dbReference>
<dbReference type="InterPro" id="IPR001690">
    <property type="entry name" value="Autoind_synthase"/>
</dbReference>
<comment type="similarity">
    <text evidence="7 8">Belongs to the autoinducer synthase family.</text>
</comment>
<accession>F8GW58</accession>
<keyword evidence="4 8" id="KW-0949">S-adenosyl-L-methionine</keyword>
<evidence type="ECO:0000256" key="6">
    <source>
        <dbReference type="ARBA" id="ARBA00048576"/>
    </source>
</evidence>
<feature type="compositionally biased region" description="Basic and acidic residues" evidence="9">
    <location>
        <begin position="228"/>
        <end position="238"/>
    </location>
</feature>
<evidence type="ECO:0000256" key="8">
    <source>
        <dbReference type="RuleBase" id="RU361135"/>
    </source>
</evidence>
<protein>
    <recommendedName>
        <fullName evidence="1 8">Acyl-homoserine-lactone synthase</fullName>
        <ecNumber evidence="1 8">2.3.1.184</ecNumber>
    </recommendedName>
    <alternativeName>
        <fullName evidence="8">Autoinducer synthesis protein</fullName>
    </alternativeName>
</protein>
<organism evidence="10 11">
    <name type="scientific">Cupriavidus necator (strain ATCC 43291 / DSM 13513 / CCUG 52238 / LMG 8453 / N-1)</name>
    <name type="common">Ralstonia eutropha</name>
    <dbReference type="NCBI Taxonomy" id="1042878"/>
    <lineage>
        <taxon>Bacteria</taxon>
        <taxon>Pseudomonadati</taxon>
        <taxon>Pseudomonadota</taxon>
        <taxon>Betaproteobacteria</taxon>
        <taxon>Burkholderiales</taxon>
        <taxon>Burkholderiaceae</taxon>
        <taxon>Cupriavidus</taxon>
    </lineage>
</organism>
<name>F8GW58_CUPNN</name>
<dbReference type="EC" id="2.3.1.184" evidence="1 8"/>
<dbReference type="PANTHER" id="PTHR39322">
    <property type="entry name" value="ACYL-HOMOSERINE-LACTONE SYNTHASE"/>
    <property type="match status" value="1"/>
</dbReference>
<dbReference type="HOGENOM" id="CLU_085711_2_0_4"/>
<evidence type="ECO:0000256" key="7">
    <source>
        <dbReference type="PROSITE-ProRule" id="PRU00533"/>
    </source>
</evidence>
<keyword evidence="2 7" id="KW-0673">Quorum sensing</keyword>
<reference evidence="10 11" key="1">
    <citation type="journal article" date="2011" name="J. Bacteriol.">
        <title>Complete genome sequence of the type strain Cupriavidus necator N-1.</title>
        <authorList>
            <person name="Poehlein A."/>
            <person name="Kusian B."/>
            <person name="Friedrich B."/>
            <person name="Daniel R."/>
            <person name="Bowien B."/>
        </authorList>
    </citation>
    <scope>NUCLEOTIDE SEQUENCE [LARGE SCALE GENOMIC DNA]</scope>
    <source>
        <strain evidence="11">ATCC 43291 / DSM 13513 / CCUG 52238 / LMG 8453 / N-1</strain>
        <plasmid evidence="10 11">pBB1</plasmid>
    </source>
</reference>
<dbReference type="KEGG" id="cnc:CNE_BB1p13480"/>
<dbReference type="GO" id="GO:0009372">
    <property type="term" value="P:quorum sensing"/>
    <property type="evidence" value="ECO:0007669"/>
    <property type="project" value="UniProtKB-UniRule"/>
</dbReference>
<dbReference type="InterPro" id="IPR018311">
    <property type="entry name" value="Autoind_synth_CS"/>
</dbReference>
<keyword evidence="5 7" id="KW-0071">Autoinducer synthesis</keyword>
<feature type="region of interest" description="Disordered" evidence="9">
    <location>
        <begin position="207"/>
        <end position="238"/>
    </location>
</feature>
<dbReference type="AlphaFoldDB" id="F8GW58"/>
<keyword evidence="10" id="KW-0012">Acyltransferase</keyword>
<evidence type="ECO:0000256" key="9">
    <source>
        <dbReference type="SAM" id="MobiDB-lite"/>
    </source>
</evidence>
<evidence type="ECO:0000313" key="10">
    <source>
        <dbReference type="EMBL" id="AEI82747.1"/>
    </source>
</evidence>
<evidence type="ECO:0000256" key="5">
    <source>
        <dbReference type="ARBA" id="ARBA00022929"/>
    </source>
</evidence>
<dbReference type="Proteomes" id="UP000006798">
    <property type="component" value="Plasmid pBB1"/>
</dbReference>
<keyword evidence="3 8" id="KW-0808">Transferase</keyword>